<reference evidence="2" key="2">
    <citation type="submission" date="2013-07" db="EMBL/GenBank/DDBJ databases">
        <authorList>
            <person name="Morais-Silva F.O."/>
            <person name="Rezende A.M."/>
            <person name="Pimentel C."/>
            <person name="Resende D.M."/>
            <person name="Santos C.I."/>
            <person name="Clemente C."/>
            <person name="de Oliveira L.M."/>
            <person name="da Silva S.M."/>
            <person name="Costa D.A."/>
            <person name="Varela-Raposo A."/>
            <person name="Horacio E.C.A."/>
            <person name="Matos M."/>
            <person name="Flores O."/>
            <person name="Ruiz J.C."/>
            <person name="Rodrigues-Pousada C."/>
        </authorList>
    </citation>
    <scope>NUCLEOTIDE SEQUENCE [LARGE SCALE GENOMIC DNA]</scope>
    <source>
        <strain evidence="2">ATCC 19364 / DSM 1382 / NCIMB 9332 / VKM B-1759</strain>
    </source>
</reference>
<keyword evidence="2" id="KW-1185">Reference proteome</keyword>
<dbReference type="PATRIC" id="fig|1121448.10.peg.448"/>
<dbReference type="OrthoDB" id="5471528at2"/>
<dbReference type="AlphaFoldDB" id="T2G852"/>
<name>T2G852_MEGG1</name>
<sequence>MSKPALRVYGTLFGTPRPVFEALKDRFGFDVETWSDGKCELEYEGNWCDVEGLAEALPDHITPEMEGKIDAIDQHAWTLTRIAVAGGRVTVKTISCDDPLEKYRME</sequence>
<dbReference type="RefSeq" id="WP_021758992.1">
    <property type="nucleotide sequence ID" value="NC_022444.1"/>
</dbReference>
<dbReference type="Proteomes" id="UP000016587">
    <property type="component" value="Chromosome"/>
</dbReference>
<dbReference type="EMBL" id="CP006585">
    <property type="protein sequence ID" value="AGW12364.1"/>
    <property type="molecule type" value="Genomic_DNA"/>
</dbReference>
<protein>
    <submittedName>
        <fullName evidence="1">Uncharacterized protein</fullName>
    </submittedName>
</protein>
<proteinExistence type="predicted"/>
<evidence type="ECO:0000313" key="1">
    <source>
        <dbReference type="EMBL" id="AGW12364.1"/>
    </source>
</evidence>
<accession>T2G852</accession>
<dbReference type="KEGG" id="dgg:DGI_0451"/>
<reference evidence="1 2" key="1">
    <citation type="journal article" date="2013" name="J. Bacteriol.">
        <title>Roles of HynAB and Ech, the only two hydrogenases found in the model sulfate reducer Desulfovibrio gigas.</title>
        <authorList>
            <person name="Morais-Silva F.O."/>
            <person name="Santos C.I."/>
            <person name="Rodrigues R."/>
            <person name="Pereira I.A."/>
            <person name="Rodrigues-Pousada C."/>
        </authorList>
    </citation>
    <scope>NUCLEOTIDE SEQUENCE [LARGE SCALE GENOMIC DNA]</scope>
    <source>
        <strain evidence="2">ATCC 19364 / DSM 1382 / NCIMB 9332 / VKM B-1759</strain>
    </source>
</reference>
<dbReference type="HOGENOM" id="CLU_146586_1_0_7"/>
<organism evidence="1 2">
    <name type="scientific">Megalodesulfovibrio gigas (strain ATCC 19364 / DSM 1382 / NCIMB 9332 / VKM B-1759)</name>
    <name type="common">Desulfovibrio gigas</name>
    <dbReference type="NCBI Taxonomy" id="1121448"/>
    <lineage>
        <taxon>Bacteria</taxon>
        <taxon>Pseudomonadati</taxon>
        <taxon>Thermodesulfobacteriota</taxon>
        <taxon>Desulfovibrionia</taxon>
        <taxon>Desulfovibrionales</taxon>
        <taxon>Desulfovibrionaceae</taxon>
        <taxon>Megalodesulfovibrio</taxon>
    </lineage>
</organism>
<evidence type="ECO:0000313" key="2">
    <source>
        <dbReference type="Proteomes" id="UP000016587"/>
    </source>
</evidence>
<gene>
    <name evidence="1" type="ORF">DGI_0451</name>
</gene>